<evidence type="ECO:0000313" key="13">
    <source>
        <dbReference type="Proteomes" id="UP000091956"/>
    </source>
</evidence>
<dbReference type="AlphaFoldDB" id="A0A1B8GUY7"/>
<evidence type="ECO:0000256" key="8">
    <source>
        <dbReference type="ARBA" id="ARBA00023034"/>
    </source>
</evidence>
<dbReference type="Pfam" id="PF04733">
    <property type="entry name" value="Coatomer_E"/>
    <property type="match status" value="1"/>
</dbReference>
<dbReference type="GeneID" id="28835607"/>
<dbReference type="GO" id="GO:0015031">
    <property type="term" value="P:protein transport"/>
    <property type="evidence" value="ECO:0007669"/>
    <property type="project" value="UniProtKB-UniRule"/>
</dbReference>
<dbReference type="EMBL" id="KV460211">
    <property type="protein sequence ID" value="OBT99639.1"/>
    <property type="molecule type" value="Genomic_DNA"/>
</dbReference>
<evidence type="ECO:0000256" key="4">
    <source>
        <dbReference type="ARBA" id="ARBA00022448"/>
    </source>
</evidence>
<organism evidence="12 13">
    <name type="scientific">Pseudogymnoascus verrucosus</name>
    <dbReference type="NCBI Taxonomy" id="342668"/>
    <lineage>
        <taxon>Eukaryota</taxon>
        <taxon>Fungi</taxon>
        <taxon>Dikarya</taxon>
        <taxon>Ascomycota</taxon>
        <taxon>Pezizomycotina</taxon>
        <taxon>Leotiomycetes</taxon>
        <taxon>Thelebolales</taxon>
        <taxon>Thelebolaceae</taxon>
        <taxon>Pseudogymnoascus</taxon>
    </lineage>
</organism>
<evidence type="ECO:0000256" key="11">
    <source>
        <dbReference type="PIRNR" id="PIRNR016478"/>
    </source>
</evidence>
<keyword evidence="7 11" id="KW-0653">Protein transport</keyword>
<dbReference type="STRING" id="342668.A0A1B8GUY7"/>
<keyword evidence="5 11" id="KW-0963">Cytoplasm</keyword>
<evidence type="ECO:0000313" key="12">
    <source>
        <dbReference type="EMBL" id="OBT99639.1"/>
    </source>
</evidence>
<dbReference type="GO" id="GO:0000139">
    <property type="term" value="C:Golgi membrane"/>
    <property type="evidence" value="ECO:0007669"/>
    <property type="project" value="UniProtKB-SubCell"/>
</dbReference>
<keyword evidence="9 11" id="KW-0472">Membrane</keyword>
<protein>
    <recommendedName>
        <fullName evidence="11">Coatomer subunit epsilon</fullName>
    </recommendedName>
</protein>
<keyword evidence="4 11" id="KW-0813">Transport</keyword>
<keyword evidence="8 11" id="KW-0333">Golgi apparatus</keyword>
<reference evidence="13" key="2">
    <citation type="journal article" date="2018" name="Nat. Commun.">
        <title>Extreme sensitivity to ultraviolet light in the fungal pathogen causing white-nose syndrome of bats.</title>
        <authorList>
            <person name="Palmer J.M."/>
            <person name="Drees K.P."/>
            <person name="Foster J.T."/>
            <person name="Lindner D.L."/>
        </authorList>
    </citation>
    <scope>NUCLEOTIDE SEQUENCE [LARGE SCALE GENOMIC DNA]</scope>
    <source>
        <strain evidence="13">UAMH 10579</strain>
    </source>
</reference>
<evidence type="ECO:0000256" key="2">
    <source>
        <dbReference type="ARBA" id="ARBA00004347"/>
    </source>
</evidence>
<dbReference type="GO" id="GO:0030126">
    <property type="term" value="C:COPI vesicle coat"/>
    <property type="evidence" value="ECO:0007669"/>
    <property type="project" value="TreeGrafter"/>
</dbReference>
<comment type="function">
    <text evidence="11">The coatomer is a cytosolic protein complex that binds to dilysine motifs and reversibly associates with Golgi non-clathrin-coated vesicles, which further mediate biosynthetic protein transport from the ER, via the Golgi up to the trans Golgi network. The coatomer complex is required for budding from Golgi membranes, and is essential for the retrograde Golgi-to-ER transport of dilysine-tagged proteins.</text>
</comment>
<dbReference type="InterPro" id="IPR019734">
    <property type="entry name" value="TPR_rpt"/>
</dbReference>
<comment type="subcellular location">
    <subcellularLocation>
        <location evidence="2">Cytoplasmic vesicle</location>
        <location evidence="2">COPI-coated vesicle membrane</location>
        <topology evidence="2">Peripheral membrane protein</topology>
        <orientation evidence="2">Cytoplasmic side</orientation>
    </subcellularLocation>
    <subcellularLocation>
        <location evidence="1">Golgi apparatus membrane</location>
        <topology evidence="1">Peripheral membrane protein</topology>
        <orientation evidence="1">Cytoplasmic side</orientation>
    </subcellularLocation>
</comment>
<keyword evidence="10 11" id="KW-0968">Cytoplasmic vesicle</keyword>
<evidence type="ECO:0000256" key="5">
    <source>
        <dbReference type="ARBA" id="ARBA00022490"/>
    </source>
</evidence>
<dbReference type="PIRSF" id="PIRSF016478">
    <property type="entry name" value="Coatomer_esu"/>
    <property type="match status" value="1"/>
</dbReference>
<dbReference type="GO" id="GO:0005198">
    <property type="term" value="F:structural molecule activity"/>
    <property type="evidence" value="ECO:0007669"/>
    <property type="project" value="UniProtKB-UniRule"/>
</dbReference>
<dbReference type="SMART" id="SM00028">
    <property type="entry name" value="TPR"/>
    <property type="match status" value="2"/>
</dbReference>
<name>A0A1B8GUY7_9PEZI</name>
<sequence length="295" mass="31934">MDPFSSEVELVDLRDHFAAGRFQEVVDYDTASLSPENKVPAHILALRAKVALGEAKEALEEIKDAESGPEYSAVKAYAEHAVGKTKDALKAAEELVESNPDNATVQLLAGSVLQSEGKTEEALALLSQHQGNLEAVALIVQIHLQQNRTDLALKEVLAAKKWAQDNLLINIAESWVALRVGGEKYQEAFYVFEEIAQAPSGAATLALLSQAVSEIHLGRFEEAEAALSQAIKQFPENADVIANMAVLSILSGKDRSEYVQSLQKLDPEHPYIKGVEEKSDLFDKAASKFAAKVGA</sequence>
<keyword evidence="13" id="KW-1185">Reference proteome</keyword>
<evidence type="ECO:0000256" key="1">
    <source>
        <dbReference type="ARBA" id="ARBA00004255"/>
    </source>
</evidence>
<evidence type="ECO:0000256" key="6">
    <source>
        <dbReference type="ARBA" id="ARBA00022892"/>
    </source>
</evidence>
<reference evidence="12 13" key="1">
    <citation type="submission" date="2016-03" db="EMBL/GenBank/DDBJ databases">
        <title>Comparative genomics of Pseudogymnoascus destructans, the fungus causing white-nose syndrome of bats.</title>
        <authorList>
            <person name="Palmer J.M."/>
            <person name="Drees K.P."/>
            <person name="Foster J.T."/>
            <person name="Lindner D.L."/>
        </authorList>
    </citation>
    <scope>NUCLEOTIDE SEQUENCE [LARGE SCALE GENOMIC DNA]</scope>
    <source>
        <strain evidence="12 13">UAMH 10579</strain>
    </source>
</reference>
<dbReference type="OrthoDB" id="310217at2759"/>
<proteinExistence type="inferred from homology"/>
<gene>
    <name evidence="12" type="ORF">VE01_02221</name>
</gene>
<dbReference type="GO" id="GO:0006888">
    <property type="term" value="P:endoplasmic reticulum to Golgi vesicle-mediated transport"/>
    <property type="evidence" value="ECO:0007669"/>
    <property type="project" value="TreeGrafter"/>
</dbReference>
<dbReference type="PANTHER" id="PTHR10805:SF0">
    <property type="entry name" value="COATOMER SUBUNIT EPSILON"/>
    <property type="match status" value="1"/>
</dbReference>
<evidence type="ECO:0000256" key="9">
    <source>
        <dbReference type="ARBA" id="ARBA00023136"/>
    </source>
</evidence>
<dbReference type="InterPro" id="IPR011990">
    <property type="entry name" value="TPR-like_helical_dom_sf"/>
</dbReference>
<dbReference type="Proteomes" id="UP000091956">
    <property type="component" value="Unassembled WGS sequence"/>
</dbReference>
<dbReference type="GO" id="GO:0006890">
    <property type="term" value="P:retrograde vesicle-mediated transport, Golgi to endoplasmic reticulum"/>
    <property type="evidence" value="ECO:0007669"/>
    <property type="project" value="UniProtKB-UniRule"/>
</dbReference>
<dbReference type="Gene3D" id="1.25.40.10">
    <property type="entry name" value="Tetratricopeptide repeat domain"/>
    <property type="match status" value="1"/>
</dbReference>
<comment type="similarity">
    <text evidence="3 11">Belongs to the COPE family.</text>
</comment>
<dbReference type="RefSeq" id="XP_018133372.1">
    <property type="nucleotide sequence ID" value="XM_018271732.2"/>
</dbReference>
<evidence type="ECO:0000256" key="7">
    <source>
        <dbReference type="ARBA" id="ARBA00022927"/>
    </source>
</evidence>
<keyword evidence="6 11" id="KW-0931">ER-Golgi transport</keyword>
<accession>A0A1B8GUY7</accession>
<evidence type="ECO:0000256" key="3">
    <source>
        <dbReference type="ARBA" id="ARBA00008827"/>
    </source>
</evidence>
<evidence type="ECO:0000256" key="10">
    <source>
        <dbReference type="ARBA" id="ARBA00023329"/>
    </source>
</evidence>
<dbReference type="PANTHER" id="PTHR10805">
    <property type="entry name" value="COATOMER SUBUNIT EPSILON"/>
    <property type="match status" value="1"/>
</dbReference>
<dbReference type="GO" id="GO:0006891">
    <property type="term" value="P:intra-Golgi vesicle-mediated transport"/>
    <property type="evidence" value="ECO:0007669"/>
    <property type="project" value="TreeGrafter"/>
</dbReference>
<dbReference type="InterPro" id="IPR006822">
    <property type="entry name" value="Coatomer_esu"/>
</dbReference>
<dbReference type="SUPFAM" id="SSF48452">
    <property type="entry name" value="TPR-like"/>
    <property type="match status" value="1"/>
</dbReference>